<reference evidence="1 2" key="1">
    <citation type="submission" date="2021-06" db="EMBL/GenBank/DDBJ databases">
        <authorList>
            <person name="Kallberg Y."/>
            <person name="Tangrot J."/>
            <person name="Rosling A."/>
        </authorList>
    </citation>
    <scope>NUCLEOTIDE SEQUENCE [LARGE SCALE GENOMIC DNA]</scope>
    <source>
        <strain evidence="1 2">120-4 pot B 10/14</strain>
    </source>
</reference>
<evidence type="ECO:0000313" key="1">
    <source>
        <dbReference type="EMBL" id="CAG8805787.1"/>
    </source>
</evidence>
<keyword evidence="2" id="KW-1185">Reference proteome</keyword>
<sequence length="85" mass="9999">MLDEHFPNSLIARYYGVTVVHSKMLDEHFLNSLITRYYGVNVVHSNGRLYSFLDNQCFKRVEELDNKFDIIIKQKCEDLVNGNTE</sequence>
<feature type="non-terminal residue" evidence="1">
    <location>
        <position position="85"/>
    </location>
</feature>
<accession>A0ABN7VY54</accession>
<proteinExistence type="predicted"/>
<gene>
    <name evidence="1" type="ORF">GMARGA_LOCUS24163</name>
</gene>
<name>A0ABN7VY54_GIGMA</name>
<organism evidence="1 2">
    <name type="scientific">Gigaspora margarita</name>
    <dbReference type="NCBI Taxonomy" id="4874"/>
    <lineage>
        <taxon>Eukaryota</taxon>
        <taxon>Fungi</taxon>
        <taxon>Fungi incertae sedis</taxon>
        <taxon>Mucoromycota</taxon>
        <taxon>Glomeromycotina</taxon>
        <taxon>Glomeromycetes</taxon>
        <taxon>Diversisporales</taxon>
        <taxon>Gigasporaceae</taxon>
        <taxon>Gigaspora</taxon>
    </lineage>
</organism>
<dbReference type="EMBL" id="CAJVQB010025191">
    <property type="protein sequence ID" value="CAG8805787.1"/>
    <property type="molecule type" value="Genomic_DNA"/>
</dbReference>
<protein>
    <submittedName>
        <fullName evidence="1">27678_t:CDS:1</fullName>
    </submittedName>
</protein>
<evidence type="ECO:0000313" key="2">
    <source>
        <dbReference type="Proteomes" id="UP000789901"/>
    </source>
</evidence>
<comment type="caution">
    <text evidence="1">The sequence shown here is derived from an EMBL/GenBank/DDBJ whole genome shotgun (WGS) entry which is preliminary data.</text>
</comment>
<dbReference type="Proteomes" id="UP000789901">
    <property type="component" value="Unassembled WGS sequence"/>
</dbReference>